<dbReference type="GO" id="GO:0022857">
    <property type="term" value="F:transmembrane transporter activity"/>
    <property type="evidence" value="ECO:0007669"/>
    <property type="project" value="InterPro"/>
</dbReference>
<feature type="transmembrane region" description="Helical" evidence="6">
    <location>
        <begin position="124"/>
        <end position="146"/>
    </location>
</feature>
<dbReference type="AlphaFoldDB" id="A0A512DVC4"/>
<feature type="transmembrane region" description="Helical" evidence="6">
    <location>
        <begin position="65"/>
        <end position="84"/>
    </location>
</feature>
<keyword evidence="3 6" id="KW-0812">Transmembrane</keyword>
<evidence type="ECO:0000256" key="5">
    <source>
        <dbReference type="ARBA" id="ARBA00023136"/>
    </source>
</evidence>
<feature type="transmembrane region" description="Helical" evidence="6">
    <location>
        <begin position="36"/>
        <end position="56"/>
    </location>
</feature>
<dbReference type="Pfam" id="PF07690">
    <property type="entry name" value="MFS_1"/>
    <property type="match status" value="1"/>
</dbReference>
<evidence type="ECO:0000256" key="3">
    <source>
        <dbReference type="ARBA" id="ARBA00022692"/>
    </source>
</evidence>
<evidence type="ECO:0000256" key="6">
    <source>
        <dbReference type="SAM" id="Phobius"/>
    </source>
</evidence>
<dbReference type="EMBL" id="BJYZ01000021">
    <property type="protein sequence ID" value="GEO40423.1"/>
    <property type="molecule type" value="Genomic_DNA"/>
</dbReference>
<feature type="transmembrane region" description="Helical" evidence="6">
    <location>
        <begin position="152"/>
        <end position="174"/>
    </location>
</feature>
<feature type="transmembrane region" description="Helical" evidence="6">
    <location>
        <begin position="336"/>
        <end position="361"/>
    </location>
</feature>
<feature type="transmembrane region" description="Helical" evidence="6">
    <location>
        <begin position="243"/>
        <end position="263"/>
    </location>
</feature>
<dbReference type="InterPro" id="IPR011701">
    <property type="entry name" value="MFS"/>
</dbReference>
<reference evidence="8 9" key="1">
    <citation type="submission" date="2019-07" db="EMBL/GenBank/DDBJ databases">
        <title>Whole genome shotgun sequence of Skermanella aerolata NBRC 106429.</title>
        <authorList>
            <person name="Hosoyama A."/>
            <person name="Uohara A."/>
            <person name="Ohji S."/>
            <person name="Ichikawa N."/>
        </authorList>
    </citation>
    <scope>NUCLEOTIDE SEQUENCE [LARGE SCALE GENOMIC DNA]</scope>
    <source>
        <strain evidence="8 9">NBRC 106429</strain>
    </source>
</reference>
<dbReference type="SUPFAM" id="SSF103473">
    <property type="entry name" value="MFS general substrate transporter"/>
    <property type="match status" value="1"/>
</dbReference>
<feature type="transmembrane region" description="Helical" evidence="6">
    <location>
        <begin position="90"/>
        <end position="112"/>
    </location>
</feature>
<evidence type="ECO:0000256" key="2">
    <source>
        <dbReference type="ARBA" id="ARBA00022475"/>
    </source>
</evidence>
<feature type="transmembrane region" description="Helical" evidence="6">
    <location>
        <begin position="298"/>
        <end position="324"/>
    </location>
</feature>
<keyword evidence="4 6" id="KW-1133">Transmembrane helix</keyword>
<comment type="subcellular location">
    <subcellularLocation>
        <location evidence="1">Cell membrane</location>
        <topology evidence="1">Multi-pass membrane protein</topology>
    </subcellularLocation>
</comment>
<evidence type="ECO:0000313" key="8">
    <source>
        <dbReference type="EMBL" id="GEO40423.1"/>
    </source>
</evidence>
<feature type="transmembrane region" description="Helical" evidence="6">
    <location>
        <begin position="275"/>
        <end position="292"/>
    </location>
</feature>
<feature type="transmembrane region" description="Helical" evidence="6">
    <location>
        <begin position="12"/>
        <end position="30"/>
    </location>
</feature>
<dbReference type="InterPro" id="IPR050189">
    <property type="entry name" value="MFS_Efflux_Transporters"/>
</dbReference>
<protein>
    <submittedName>
        <fullName evidence="8">MFS transporter</fullName>
    </submittedName>
</protein>
<evidence type="ECO:0000256" key="4">
    <source>
        <dbReference type="ARBA" id="ARBA00022989"/>
    </source>
</evidence>
<dbReference type="PANTHER" id="PTHR43124">
    <property type="entry name" value="PURINE EFFLUX PUMP PBUE"/>
    <property type="match status" value="1"/>
</dbReference>
<dbReference type="PROSITE" id="PS50850">
    <property type="entry name" value="MFS"/>
    <property type="match status" value="1"/>
</dbReference>
<sequence length="400" mass="41166">MVLCLAEVLGMAGTMTFPALLPAFFAQWGIGNVEAGWINGVFHGGYVAAVPVLVTLTDRVDPRRIYLFSTAISAIALLGFALFADGLWSASLYRAIGGVGLAGTYMPGLRILSDNTGGPRQGRYLSFYTACYALGSSTSVLLAGLVGGAMDWPAAFTASAAATAVALVLAWWGIPRTGPERVVSPQALLDFRPVLRNRAAMGYILAYSAHCYELFGLRAWLVAFLAFAFAYDRGAVSDGGIPAVVTMLGTVILLLGLPASILGNEAATRFGRRRFLIGIMTGSAALACFVGFSAALPFWLAVIIVGLYGITVTADSASLTVGAVTNAAAGQRGATMAVHSFLGFTAAFVGSVAFGGILDLAGGGASLLAWGLAFAAQGAVVALGPVALMVLGDMGAVRQR</sequence>
<organism evidence="8 9">
    <name type="scientific">Skermanella aerolata</name>
    <dbReference type="NCBI Taxonomy" id="393310"/>
    <lineage>
        <taxon>Bacteria</taxon>
        <taxon>Pseudomonadati</taxon>
        <taxon>Pseudomonadota</taxon>
        <taxon>Alphaproteobacteria</taxon>
        <taxon>Rhodospirillales</taxon>
        <taxon>Azospirillaceae</taxon>
        <taxon>Skermanella</taxon>
    </lineage>
</organism>
<feature type="transmembrane region" description="Helical" evidence="6">
    <location>
        <begin position="211"/>
        <end position="231"/>
    </location>
</feature>
<feature type="domain" description="Major facilitator superfamily (MFS) profile" evidence="7">
    <location>
        <begin position="1"/>
        <end position="396"/>
    </location>
</feature>
<gene>
    <name evidence="8" type="ORF">SAE02_45710</name>
</gene>
<dbReference type="GO" id="GO:0005886">
    <property type="term" value="C:plasma membrane"/>
    <property type="evidence" value="ECO:0007669"/>
    <property type="project" value="UniProtKB-SubCell"/>
</dbReference>
<proteinExistence type="predicted"/>
<dbReference type="Proteomes" id="UP000321523">
    <property type="component" value="Unassembled WGS sequence"/>
</dbReference>
<keyword evidence="2" id="KW-1003">Cell membrane</keyword>
<dbReference type="Gene3D" id="1.20.1250.20">
    <property type="entry name" value="MFS general substrate transporter like domains"/>
    <property type="match status" value="1"/>
</dbReference>
<keyword evidence="5 6" id="KW-0472">Membrane</keyword>
<dbReference type="InterPro" id="IPR036259">
    <property type="entry name" value="MFS_trans_sf"/>
</dbReference>
<name>A0A512DVC4_9PROT</name>
<feature type="transmembrane region" description="Helical" evidence="6">
    <location>
        <begin position="367"/>
        <end position="391"/>
    </location>
</feature>
<evidence type="ECO:0000256" key="1">
    <source>
        <dbReference type="ARBA" id="ARBA00004651"/>
    </source>
</evidence>
<dbReference type="PANTHER" id="PTHR43124:SF3">
    <property type="entry name" value="CHLORAMPHENICOL EFFLUX PUMP RV0191"/>
    <property type="match status" value="1"/>
</dbReference>
<accession>A0A512DVC4</accession>
<dbReference type="InterPro" id="IPR020846">
    <property type="entry name" value="MFS_dom"/>
</dbReference>
<evidence type="ECO:0000313" key="9">
    <source>
        <dbReference type="Proteomes" id="UP000321523"/>
    </source>
</evidence>
<evidence type="ECO:0000259" key="7">
    <source>
        <dbReference type="PROSITE" id="PS50850"/>
    </source>
</evidence>
<keyword evidence="9" id="KW-1185">Reference proteome</keyword>
<comment type="caution">
    <text evidence="8">The sequence shown here is derived from an EMBL/GenBank/DDBJ whole genome shotgun (WGS) entry which is preliminary data.</text>
</comment>